<name>A0A9P0NUW0_ACAOB</name>
<keyword evidence="2" id="KW-1185">Reference proteome</keyword>
<organism evidence="1 2">
    <name type="scientific">Acanthoscelides obtectus</name>
    <name type="common">Bean weevil</name>
    <name type="synonym">Bruchus obtectus</name>
    <dbReference type="NCBI Taxonomy" id="200917"/>
    <lineage>
        <taxon>Eukaryota</taxon>
        <taxon>Metazoa</taxon>
        <taxon>Ecdysozoa</taxon>
        <taxon>Arthropoda</taxon>
        <taxon>Hexapoda</taxon>
        <taxon>Insecta</taxon>
        <taxon>Pterygota</taxon>
        <taxon>Neoptera</taxon>
        <taxon>Endopterygota</taxon>
        <taxon>Coleoptera</taxon>
        <taxon>Polyphaga</taxon>
        <taxon>Cucujiformia</taxon>
        <taxon>Chrysomeloidea</taxon>
        <taxon>Chrysomelidae</taxon>
        <taxon>Bruchinae</taxon>
        <taxon>Bruchini</taxon>
        <taxon>Acanthoscelides</taxon>
    </lineage>
</organism>
<dbReference type="AlphaFoldDB" id="A0A9P0NUW0"/>
<evidence type="ECO:0000313" key="2">
    <source>
        <dbReference type="Proteomes" id="UP001152888"/>
    </source>
</evidence>
<proteinExistence type="predicted"/>
<comment type="caution">
    <text evidence="1">The sequence shown here is derived from an EMBL/GenBank/DDBJ whole genome shotgun (WGS) entry which is preliminary data.</text>
</comment>
<evidence type="ECO:0000313" key="1">
    <source>
        <dbReference type="EMBL" id="CAH1957200.1"/>
    </source>
</evidence>
<sequence>MKYRVRHLLCRYCNIE</sequence>
<accession>A0A9P0NUW0</accession>
<gene>
    <name evidence="1" type="ORF">ACAOBT_LOCUS1955</name>
</gene>
<dbReference type="Proteomes" id="UP001152888">
    <property type="component" value="Unassembled WGS sequence"/>
</dbReference>
<reference evidence="1" key="1">
    <citation type="submission" date="2022-03" db="EMBL/GenBank/DDBJ databases">
        <authorList>
            <person name="Sayadi A."/>
        </authorList>
    </citation>
    <scope>NUCLEOTIDE SEQUENCE</scope>
</reference>
<dbReference type="EMBL" id="CAKOFQ010006669">
    <property type="protein sequence ID" value="CAH1957200.1"/>
    <property type="molecule type" value="Genomic_DNA"/>
</dbReference>
<protein>
    <submittedName>
        <fullName evidence="1">Uncharacterized protein</fullName>
    </submittedName>
</protein>